<dbReference type="CDD" id="cd00684">
    <property type="entry name" value="Terpene_cyclase_plant_C1"/>
    <property type="match status" value="1"/>
</dbReference>
<evidence type="ECO:0000256" key="3">
    <source>
        <dbReference type="ARBA" id="ARBA00022723"/>
    </source>
</evidence>
<dbReference type="SUPFAM" id="SSF48239">
    <property type="entry name" value="Terpenoid cyclases/Protein prenyltransferases"/>
    <property type="match status" value="1"/>
</dbReference>
<evidence type="ECO:0000259" key="4">
    <source>
        <dbReference type="Pfam" id="PF01397"/>
    </source>
</evidence>
<organism evidence="6 7">
    <name type="scientific">Eragrostis curvula</name>
    <name type="common">weeping love grass</name>
    <dbReference type="NCBI Taxonomy" id="38414"/>
    <lineage>
        <taxon>Eukaryota</taxon>
        <taxon>Viridiplantae</taxon>
        <taxon>Streptophyta</taxon>
        <taxon>Embryophyta</taxon>
        <taxon>Tracheophyta</taxon>
        <taxon>Spermatophyta</taxon>
        <taxon>Magnoliopsida</taxon>
        <taxon>Liliopsida</taxon>
        <taxon>Poales</taxon>
        <taxon>Poaceae</taxon>
        <taxon>PACMAD clade</taxon>
        <taxon>Chloridoideae</taxon>
        <taxon>Eragrostideae</taxon>
        <taxon>Eragrostidinae</taxon>
        <taxon>Eragrostis</taxon>
    </lineage>
</organism>
<dbReference type="InterPro" id="IPR034741">
    <property type="entry name" value="Terpene_cyclase-like_1_C"/>
</dbReference>
<dbReference type="Pfam" id="PF03936">
    <property type="entry name" value="Terpene_synth_C"/>
    <property type="match status" value="1"/>
</dbReference>
<dbReference type="InterPro" id="IPR050148">
    <property type="entry name" value="Terpene_synthase-like"/>
</dbReference>
<evidence type="ECO:0000256" key="1">
    <source>
        <dbReference type="ARBA" id="ARBA00001936"/>
    </source>
</evidence>
<dbReference type="Gene3D" id="1.10.600.10">
    <property type="entry name" value="Farnesyl Diphosphate Synthase"/>
    <property type="match status" value="1"/>
</dbReference>
<evidence type="ECO:0000256" key="2">
    <source>
        <dbReference type="ARBA" id="ARBA00001946"/>
    </source>
</evidence>
<comment type="cofactor">
    <cofactor evidence="2">
        <name>Mg(2+)</name>
        <dbReference type="ChEBI" id="CHEBI:18420"/>
    </cofactor>
</comment>
<keyword evidence="3" id="KW-0479">Metal-binding</keyword>
<evidence type="ECO:0000313" key="7">
    <source>
        <dbReference type="Proteomes" id="UP000324897"/>
    </source>
</evidence>
<keyword evidence="7" id="KW-1185">Reference proteome</keyword>
<dbReference type="GO" id="GO:0000287">
    <property type="term" value="F:magnesium ion binding"/>
    <property type="evidence" value="ECO:0007669"/>
    <property type="project" value="InterPro"/>
</dbReference>
<dbReference type="OrthoDB" id="1877784at2759"/>
<proteinExistence type="predicted"/>
<dbReference type="InterPro" id="IPR001906">
    <property type="entry name" value="Terpene_synth_N"/>
</dbReference>
<evidence type="ECO:0000259" key="5">
    <source>
        <dbReference type="Pfam" id="PF03936"/>
    </source>
</evidence>
<dbReference type="Gramene" id="TVU46963">
    <property type="protein sequence ID" value="TVU46963"/>
    <property type="gene ID" value="EJB05_06537"/>
</dbReference>
<dbReference type="SFLD" id="SFLDG01019">
    <property type="entry name" value="Terpene_Cyclase_Like_1_C_Termi"/>
    <property type="match status" value="1"/>
</dbReference>
<accession>A0A5J9WFZ4</accession>
<dbReference type="SUPFAM" id="SSF48576">
    <property type="entry name" value="Terpenoid synthases"/>
    <property type="match status" value="1"/>
</dbReference>
<gene>
    <name evidence="6" type="ORF">EJB05_06537</name>
</gene>
<dbReference type="InterPro" id="IPR036965">
    <property type="entry name" value="Terpene_synth_N_sf"/>
</dbReference>
<feature type="domain" description="Terpene synthase metal-binding" evidence="5">
    <location>
        <begin position="202"/>
        <end position="424"/>
    </location>
</feature>
<dbReference type="GO" id="GO:0010333">
    <property type="term" value="F:terpene synthase activity"/>
    <property type="evidence" value="ECO:0007669"/>
    <property type="project" value="InterPro"/>
</dbReference>
<dbReference type="InterPro" id="IPR008930">
    <property type="entry name" value="Terpenoid_cyclase/PrenylTrfase"/>
</dbReference>
<feature type="domain" description="Terpene synthase N-terminal" evidence="4">
    <location>
        <begin position="7"/>
        <end position="145"/>
    </location>
</feature>
<dbReference type="PANTHER" id="PTHR31225:SF63">
    <property type="entry name" value="BETA-SELINENE SYNTHASE"/>
    <property type="match status" value="1"/>
</dbReference>
<protein>
    <recommendedName>
        <fullName evidence="8">Terpene synthase N-terminal domain-containing protein</fullName>
    </recommendedName>
</protein>
<dbReference type="InterPro" id="IPR044814">
    <property type="entry name" value="Terpene_cyclase_plant_C1"/>
</dbReference>
<dbReference type="InterPro" id="IPR005630">
    <property type="entry name" value="Terpene_synthase_metal-bd"/>
</dbReference>
<dbReference type="Gene3D" id="1.50.10.130">
    <property type="entry name" value="Terpene synthase, N-terminal domain"/>
    <property type="match status" value="1"/>
</dbReference>
<dbReference type="Proteomes" id="UP000324897">
    <property type="component" value="Chromosome 5"/>
</dbReference>
<evidence type="ECO:0000313" key="6">
    <source>
        <dbReference type="EMBL" id="TVU46963.1"/>
    </source>
</evidence>
<sequence>MFEAGNARNTPNMLILVDTLERLGIDNHFHKEIDTVLRRIRSEELEFGSYNDLHIFALRFRVLRQHGFWVSPDVFDKFKNDTGSFSPSLRNDPRSLLAMYNAAHMAIPGEQALDEAISFSRRHLESMMRGNKLTFPMKDQVSRALDIPLPRLPKRLETMHYIVEYEKEEGHNSMILELARLDFNLVRSLHLRELKDLSLWWKDLYGSVKLNYARDRLVENYFWTCGVFHEEEYSRARILFAKTFGLLSLMDDTYDVHATLEECHKLNEAIQRRDERAVYDLPEYMNLFYINLLRNFQGFQDTLEPDEKYRVSYATKAFQSSSKYYLDEAKWCSEKYAPSFGHVVLLMGAGDLATKEVFEWASTVPDVVIASGEVARFLNDIASYKKGKNKKDVASSVECYAKEHAISGEEAAAAVAVMAEHAWRRINRACMEMDRTLLPAAQLVVNLTKTLEVIYLGGRDAYTFAGDLKDLVTSLFIKPVPI</sequence>
<evidence type="ECO:0008006" key="8">
    <source>
        <dbReference type="Google" id="ProtNLM"/>
    </source>
</evidence>
<dbReference type="AlphaFoldDB" id="A0A5J9WFZ4"/>
<dbReference type="Pfam" id="PF01397">
    <property type="entry name" value="Terpene_synth"/>
    <property type="match status" value="1"/>
</dbReference>
<dbReference type="PANTHER" id="PTHR31225">
    <property type="entry name" value="OS04G0344100 PROTEIN-RELATED"/>
    <property type="match status" value="1"/>
</dbReference>
<dbReference type="EMBL" id="RWGY01000004">
    <property type="protein sequence ID" value="TVU46963.1"/>
    <property type="molecule type" value="Genomic_DNA"/>
</dbReference>
<comment type="cofactor">
    <cofactor evidence="1">
        <name>Mn(2+)</name>
        <dbReference type="ChEBI" id="CHEBI:29035"/>
    </cofactor>
</comment>
<comment type="caution">
    <text evidence="6">The sequence shown here is derived from an EMBL/GenBank/DDBJ whole genome shotgun (WGS) entry which is preliminary data.</text>
</comment>
<reference evidence="6 7" key="1">
    <citation type="journal article" date="2019" name="Sci. Rep.">
        <title>A high-quality genome of Eragrostis curvula grass provides insights into Poaceae evolution and supports new strategies to enhance forage quality.</title>
        <authorList>
            <person name="Carballo J."/>
            <person name="Santos B.A.C.M."/>
            <person name="Zappacosta D."/>
            <person name="Garbus I."/>
            <person name="Selva J.P."/>
            <person name="Gallo C.A."/>
            <person name="Diaz A."/>
            <person name="Albertini E."/>
            <person name="Caccamo M."/>
            <person name="Echenique V."/>
        </authorList>
    </citation>
    <scope>NUCLEOTIDE SEQUENCE [LARGE SCALE GENOMIC DNA]</scope>
    <source>
        <strain evidence="7">cv. Victoria</strain>
        <tissue evidence="6">Leaf</tissue>
    </source>
</reference>
<dbReference type="SFLD" id="SFLDS00005">
    <property type="entry name" value="Isoprenoid_Synthase_Type_I"/>
    <property type="match status" value="1"/>
</dbReference>
<dbReference type="GO" id="GO:0016102">
    <property type="term" value="P:diterpenoid biosynthetic process"/>
    <property type="evidence" value="ECO:0007669"/>
    <property type="project" value="InterPro"/>
</dbReference>
<feature type="non-terminal residue" evidence="6">
    <location>
        <position position="1"/>
    </location>
</feature>
<name>A0A5J9WFZ4_9POAL</name>
<dbReference type="InterPro" id="IPR008949">
    <property type="entry name" value="Isoprenoid_synthase_dom_sf"/>
</dbReference>